<protein>
    <submittedName>
        <fullName evidence="1">Uncharacterized protein</fullName>
    </submittedName>
</protein>
<dbReference type="AlphaFoldDB" id="A0A397HUS0"/>
<keyword evidence="2" id="KW-1185">Reference proteome</keyword>
<name>A0A397HUS0_9GLOM</name>
<dbReference type="Proteomes" id="UP000266861">
    <property type="component" value="Unassembled WGS sequence"/>
</dbReference>
<proteinExistence type="predicted"/>
<organism evidence="1 2">
    <name type="scientific">Diversispora epigaea</name>
    <dbReference type="NCBI Taxonomy" id="1348612"/>
    <lineage>
        <taxon>Eukaryota</taxon>
        <taxon>Fungi</taxon>
        <taxon>Fungi incertae sedis</taxon>
        <taxon>Mucoromycota</taxon>
        <taxon>Glomeromycotina</taxon>
        <taxon>Glomeromycetes</taxon>
        <taxon>Diversisporales</taxon>
        <taxon>Diversisporaceae</taxon>
        <taxon>Diversispora</taxon>
    </lineage>
</organism>
<evidence type="ECO:0000313" key="1">
    <source>
        <dbReference type="EMBL" id="RHZ66979.1"/>
    </source>
</evidence>
<comment type="caution">
    <text evidence="1">The sequence shown here is derived from an EMBL/GenBank/DDBJ whole genome shotgun (WGS) entry which is preliminary data.</text>
</comment>
<dbReference type="EMBL" id="PQFF01000277">
    <property type="protein sequence ID" value="RHZ66979.1"/>
    <property type="molecule type" value="Genomic_DNA"/>
</dbReference>
<dbReference type="OrthoDB" id="2437294at2759"/>
<accession>A0A397HUS0</accession>
<evidence type="ECO:0000313" key="2">
    <source>
        <dbReference type="Proteomes" id="UP000266861"/>
    </source>
</evidence>
<gene>
    <name evidence="1" type="ORF">Glove_303g125</name>
</gene>
<sequence>MCSDPEEFLIPKSEYAKWIKEFQKTKMPLRDKGEKIYGPVADIVYWPKNKHWELIKDIPESTAPTIYDPITRCRKSYLNGGVVQEKQHAKFEFSKI</sequence>
<reference evidence="1 2" key="1">
    <citation type="submission" date="2018-08" db="EMBL/GenBank/DDBJ databases">
        <title>Genome and evolution of the arbuscular mycorrhizal fungus Diversispora epigaea (formerly Glomus versiforme) and its bacterial endosymbionts.</title>
        <authorList>
            <person name="Sun X."/>
            <person name="Fei Z."/>
            <person name="Harrison M."/>
        </authorList>
    </citation>
    <scope>NUCLEOTIDE SEQUENCE [LARGE SCALE GENOMIC DNA]</scope>
    <source>
        <strain evidence="1 2">IT104</strain>
    </source>
</reference>